<reference evidence="1" key="1">
    <citation type="submission" date="2021-11" db="EMBL/GenBank/DDBJ databases">
        <title>Citrobacter meridianamericanus sp. nov. isolated from soil.</title>
        <authorList>
            <person name="Furlan J.P.R."/>
            <person name="Stehling E.G."/>
        </authorList>
    </citation>
    <scope>NUCLEOTIDE SEQUENCE</scope>
    <source>
        <strain evidence="1">BR102</strain>
    </source>
</reference>
<accession>A0ABT1BGW4</accession>
<keyword evidence="2" id="KW-1185">Reference proteome</keyword>
<dbReference type="NCBIfam" id="NF040485">
    <property type="entry name" value="ZirU_fam"/>
    <property type="match status" value="1"/>
</dbReference>
<dbReference type="Proteomes" id="UP001139290">
    <property type="component" value="Unassembled WGS sequence"/>
</dbReference>
<protein>
    <submittedName>
        <fullName evidence="1">ZirU family protein</fullName>
    </submittedName>
</protein>
<organism evidence="1 2">
    <name type="scientific">Citrobacter meridianamericanus</name>
    <dbReference type="NCBI Taxonomy" id="2894201"/>
    <lineage>
        <taxon>Bacteria</taxon>
        <taxon>Pseudomonadati</taxon>
        <taxon>Pseudomonadota</taxon>
        <taxon>Gammaproteobacteria</taxon>
        <taxon>Enterobacterales</taxon>
        <taxon>Enterobacteriaceae</taxon>
        <taxon>Citrobacter</taxon>
    </lineage>
</organism>
<dbReference type="InterPro" id="IPR054665">
    <property type="entry name" value="ZirU-like_dom"/>
</dbReference>
<evidence type="ECO:0000313" key="2">
    <source>
        <dbReference type="Proteomes" id="UP001139290"/>
    </source>
</evidence>
<name>A0ABT1BGW4_9ENTR</name>
<gene>
    <name evidence="1" type="ORF">LOD26_25885</name>
</gene>
<dbReference type="Gene3D" id="2.60.40.2700">
    <property type="match status" value="1"/>
</dbReference>
<proteinExistence type="predicted"/>
<comment type="caution">
    <text evidence="1">The sequence shown here is derived from an EMBL/GenBank/DDBJ whole genome shotgun (WGS) entry which is preliminary data.</text>
</comment>
<sequence length="141" mass="14146">TYTLGLADLGKKITVEATPTTDSAITDPYQGTPVAATTGGAIDGGTGGDGTVTVTPATTPLSAMIVDAGGAQVTGNPLVGDVVSAKTTCADGSVDCAGLTYQWQIETTAGSGSYDDIPGMTSKDYTVVKGDQRRKLQVIVN</sequence>
<feature type="non-terminal residue" evidence="1">
    <location>
        <position position="1"/>
    </location>
</feature>
<evidence type="ECO:0000313" key="1">
    <source>
        <dbReference type="EMBL" id="MCO5784686.1"/>
    </source>
</evidence>
<dbReference type="RefSeq" id="WP_252839197.1">
    <property type="nucleotide sequence ID" value="NZ_JAJJVQ010000035.1"/>
</dbReference>
<dbReference type="EMBL" id="JAJJVQ010000035">
    <property type="protein sequence ID" value="MCO5784686.1"/>
    <property type="molecule type" value="Genomic_DNA"/>
</dbReference>